<dbReference type="Gene3D" id="1.25.40.420">
    <property type="match status" value="1"/>
</dbReference>
<feature type="domain" description="MATH" evidence="2">
    <location>
        <begin position="10"/>
        <end position="124"/>
    </location>
</feature>
<reference evidence="3" key="1">
    <citation type="journal article" date="2013" name="Genetics">
        <title>The draft genome and transcriptome of Panagrellus redivivus are shaped by the harsh demands of a free-living lifestyle.</title>
        <authorList>
            <person name="Srinivasan J."/>
            <person name="Dillman A.R."/>
            <person name="Macchietto M.G."/>
            <person name="Heikkinen L."/>
            <person name="Lakso M."/>
            <person name="Fracchia K.M."/>
            <person name="Antoshechkin I."/>
            <person name="Mortazavi A."/>
            <person name="Wong G."/>
            <person name="Sternberg P.W."/>
        </authorList>
    </citation>
    <scope>NUCLEOTIDE SEQUENCE [LARGE SCALE GENOMIC DNA]</scope>
    <source>
        <strain evidence="3">MT8872</strain>
    </source>
</reference>
<accession>A0A7E5A0H7</accession>
<dbReference type="CDD" id="cd00121">
    <property type="entry name" value="MATH"/>
    <property type="match status" value="1"/>
</dbReference>
<dbReference type="PROSITE" id="PS50144">
    <property type="entry name" value="MATH"/>
    <property type="match status" value="1"/>
</dbReference>
<dbReference type="InterPro" id="IPR002083">
    <property type="entry name" value="MATH/TRAF_dom"/>
</dbReference>
<dbReference type="Proteomes" id="UP000492821">
    <property type="component" value="Unassembled WGS sequence"/>
</dbReference>
<dbReference type="Gene3D" id="3.30.710.10">
    <property type="entry name" value="Potassium Channel Kv1.1, Chain A"/>
    <property type="match status" value="1"/>
</dbReference>
<dbReference type="InterPro" id="IPR008974">
    <property type="entry name" value="TRAF-like"/>
</dbReference>
<dbReference type="GO" id="GO:0030163">
    <property type="term" value="P:protein catabolic process"/>
    <property type="evidence" value="ECO:0007669"/>
    <property type="project" value="UniProtKB-ARBA"/>
</dbReference>
<dbReference type="CDD" id="cd18186">
    <property type="entry name" value="BTB_POZ_ZBTB_KLHL-like"/>
    <property type="match status" value="1"/>
</dbReference>
<proteinExistence type="predicted"/>
<dbReference type="Gene3D" id="2.60.210.10">
    <property type="entry name" value="Apoptosis, Tumor Necrosis Factor Receptor Associated Protein 2, Chain A"/>
    <property type="match status" value="1"/>
</dbReference>
<keyword evidence="3" id="KW-1185">Reference proteome</keyword>
<dbReference type="SUPFAM" id="SSF49599">
    <property type="entry name" value="TRAF domain-like"/>
    <property type="match status" value="1"/>
</dbReference>
<evidence type="ECO:0000313" key="4">
    <source>
        <dbReference type="WBParaSite" id="Pan_g6333.t1"/>
    </source>
</evidence>
<evidence type="ECO:0000259" key="2">
    <source>
        <dbReference type="PROSITE" id="PS50144"/>
    </source>
</evidence>
<dbReference type="SMART" id="SM00225">
    <property type="entry name" value="BTB"/>
    <property type="match status" value="1"/>
</dbReference>
<evidence type="ECO:0000313" key="3">
    <source>
        <dbReference type="Proteomes" id="UP000492821"/>
    </source>
</evidence>
<protein>
    <submittedName>
        <fullName evidence="4">BTB domain-containing protein</fullName>
    </submittedName>
</protein>
<dbReference type="PANTHER" id="PTHR24413">
    <property type="entry name" value="SPECKLE-TYPE POZ PROTEIN"/>
    <property type="match status" value="1"/>
</dbReference>
<dbReference type="AlphaFoldDB" id="A0A7E5A0H7"/>
<name>A0A7E5A0H7_PANRE</name>
<evidence type="ECO:0000259" key="1">
    <source>
        <dbReference type="PROSITE" id="PS50097"/>
    </source>
</evidence>
<dbReference type="InterPro" id="IPR000210">
    <property type="entry name" value="BTB/POZ_dom"/>
</dbReference>
<organism evidence="3 4">
    <name type="scientific">Panagrellus redivivus</name>
    <name type="common">Microworm</name>
    <dbReference type="NCBI Taxonomy" id="6233"/>
    <lineage>
        <taxon>Eukaryota</taxon>
        <taxon>Metazoa</taxon>
        <taxon>Ecdysozoa</taxon>
        <taxon>Nematoda</taxon>
        <taxon>Chromadorea</taxon>
        <taxon>Rhabditida</taxon>
        <taxon>Tylenchina</taxon>
        <taxon>Panagrolaimomorpha</taxon>
        <taxon>Panagrolaimoidea</taxon>
        <taxon>Panagrolaimidae</taxon>
        <taxon>Panagrellus</taxon>
    </lineage>
</organism>
<reference evidence="4" key="2">
    <citation type="submission" date="2020-10" db="UniProtKB">
        <authorList>
            <consortium name="WormBaseParasite"/>
        </authorList>
    </citation>
    <scope>IDENTIFICATION</scope>
</reference>
<dbReference type="InterPro" id="IPR011333">
    <property type="entry name" value="SKP1/BTB/POZ_sf"/>
</dbReference>
<dbReference type="Pfam" id="PF00651">
    <property type="entry name" value="BTB"/>
    <property type="match status" value="1"/>
</dbReference>
<dbReference type="SUPFAM" id="SSF54695">
    <property type="entry name" value="POZ domain"/>
    <property type="match status" value="1"/>
</dbReference>
<sequence length="395" mass="44669">MKAVKTVHDTATFTLNESDLTGKKVGQPIQTLKRDIVCSDGLKWWILYYPAGKKNESAKYVSVYLHVNKTVFTKYAIHVNGQHLRSRCAHHMSGNTGHGCRRFASHEKLRRIFVDGRLSITCNVEFDVTVPFSFLIPRLMRHTDRISADFEIVVGLDRLKVHKSLLSLISPVFNAMLSHDTAEAKSGKVDIKDFDFETVKAAIDFCYGREPENLCVDTIVGILRFADKYDIQAVTEELSKIPLTNLAPETFATIAHFAYNCSKHKLFKGCCDYFKDHQSQIVKTEKFAALAPSFVAHLLKKAFGLETQFDVLRHANANGILFILDPLEGPIIESLSLDTFCNVVEYAWGCSRENLKTVCGKYFNDNQADILKLKETFDLPPNIVYEVLKKGYDVL</sequence>
<dbReference type="PROSITE" id="PS50097">
    <property type="entry name" value="BTB"/>
    <property type="match status" value="1"/>
</dbReference>
<dbReference type="WBParaSite" id="Pan_g6333.t1">
    <property type="protein sequence ID" value="Pan_g6333.t1"/>
    <property type="gene ID" value="Pan_g6333"/>
</dbReference>
<feature type="domain" description="BTB" evidence="1">
    <location>
        <begin position="148"/>
        <end position="207"/>
    </location>
</feature>
<dbReference type="Pfam" id="PF22486">
    <property type="entry name" value="MATH_2"/>
    <property type="match status" value="1"/>
</dbReference>